<sequence>MIAIEAPAMTGDAMEQATFDQQRADALIQEIGSEIVRGSKFASRPWERIVVVAEIADRKRLFGYVYWDGNQWEAATPDGFRALTLFQELQAATQVSGKAPWRKCLTRIDRATGKIDVEFDHDGKRWVPDMADPEGFARRLRATDEG</sequence>
<protein>
    <recommendedName>
        <fullName evidence="3">DUF600 domain-containing protein</fullName>
    </recommendedName>
</protein>
<evidence type="ECO:0000313" key="1">
    <source>
        <dbReference type="EMBL" id="PCD01590.1"/>
    </source>
</evidence>
<name>A0A2A4B0J7_9SPHN</name>
<reference evidence="1 2" key="1">
    <citation type="submission" date="2017-09" db="EMBL/GenBank/DDBJ databases">
        <title>Sphingomonas spermidinifaciens 9NM-10, whole genome shotgun sequence.</title>
        <authorList>
            <person name="Feng G."/>
            <person name="Zhu H."/>
        </authorList>
    </citation>
    <scope>NUCLEOTIDE SEQUENCE [LARGE SCALE GENOMIC DNA]</scope>
    <source>
        <strain evidence="1 2">9NM-10</strain>
    </source>
</reference>
<dbReference type="Proteomes" id="UP000218366">
    <property type="component" value="Unassembled WGS sequence"/>
</dbReference>
<comment type="caution">
    <text evidence="1">The sequence shown here is derived from an EMBL/GenBank/DDBJ whole genome shotgun (WGS) entry which is preliminary data.</text>
</comment>
<evidence type="ECO:0008006" key="3">
    <source>
        <dbReference type="Google" id="ProtNLM"/>
    </source>
</evidence>
<gene>
    <name evidence="1" type="ORF">COC42_15780</name>
</gene>
<dbReference type="RefSeq" id="WP_096344335.1">
    <property type="nucleotide sequence ID" value="NZ_NWMW01000003.1"/>
</dbReference>
<keyword evidence="2" id="KW-1185">Reference proteome</keyword>
<dbReference type="AlphaFoldDB" id="A0A2A4B0J7"/>
<accession>A0A2A4B0J7</accession>
<evidence type="ECO:0000313" key="2">
    <source>
        <dbReference type="Proteomes" id="UP000218366"/>
    </source>
</evidence>
<organism evidence="1 2">
    <name type="scientific">Sphingomonas spermidinifaciens</name>
    <dbReference type="NCBI Taxonomy" id="1141889"/>
    <lineage>
        <taxon>Bacteria</taxon>
        <taxon>Pseudomonadati</taxon>
        <taxon>Pseudomonadota</taxon>
        <taxon>Alphaproteobacteria</taxon>
        <taxon>Sphingomonadales</taxon>
        <taxon>Sphingomonadaceae</taxon>
        <taxon>Sphingomonas</taxon>
    </lineage>
</organism>
<dbReference type="OrthoDB" id="7692537at2"/>
<dbReference type="EMBL" id="NWMW01000003">
    <property type="protein sequence ID" value="PCD01590.1"/>
    <property type="molecule type" value="Genomic_DNA"/>
</dbReference>
<proteinExistence type="predicted"/>
<dbReference type="SUPFAM" id="SSF160424">
    <property type="entry name" value="BH3703-like"/>
    <property type="match status" value="1"/>
</dbReference>
<dbReference type="InterPro" id="IPR036170">
    <property type="entry name" value="YezG-like_sf"/>
</dbReference>